<feature type="transmembrane region" description="Helical" evidence="8">
    <location>
        <begin position="325"/>
        <end position="347"/>
    </location>
</feature>
<evidence type="ECO:0000259" key="10">
    <source>
        <dbReference type="PROSITE" id="PS50928"/>
    </source>
</evidence>
<feature type="transmembrane region" description="Helical" evidence="8">
    <location>
        <begin position="215"/>
        <end position="237"/>
    </location>
</feature>
<feature type="transmembrane region" description="Helical" evidence="8">
    <location>
        <begin position="273"/>
        <end position="294"/>
    </location>
</feature>
<dbReference type="InterPro" id="IPR035906">
    <property type="entry name" value="MetI-like_sf"/>
</dbReference>
<dbReference type="PROSITE" id="PS50928">
    <property type="entry name" value="ABC_TM1"/>
    <property type="match status" value="2"/>
</dbReference>
<keyword evidence="5 8" id="KW-0812">Transmembrane</keyword>
<comment type="caution">
    <text evidence="11">The sequence shown here is derived from an EMBL/GenBank/DDBJ whole genome shotgun (WGS) entry which is preliminary data.</text>
</comment>
<dbReference type="CDD" id="cd06261">
    <property type="entry name" value="TM_PBP2"/>
    <property type="match status" value="2"/>
</dbReference>
<evidence type="ECO:0000256" key="9">
    <source>
        <dbReference type="SAM" id="MobiDB-lite"/>
    </source>
</evidence>
<keyword evidence="12" id="KW-1185">Reference proteome</keyword>
<feature type="transmembrane region" description="Helical" evidence="8">
    <location>
        <begin position="91"/>
        <end position="111"/>
    </location>
</feature>
<dbReference type="EMBL" id="SNXZ01000005">
    <property type="protein sequence ID" value="TDP94792.1"/>
    <property type="molecule type" value="Genomic_DNA"/>
</dbReference>
<evidence type="ECO:0000313" key="12">
    <source>
        <dbReference type="Proteomes" id="UP000295444"/>
    </source>
</evidence>
<dbReference type="PANTHER" id="PTHR43357:SF4">
    <property type="entry name" value="INNER MEMBRANE ABC TRANSPORTER PERMEASE PROTEIN YDCV"/>
    <property type="match status" value="1"/>
</dbReference>
<proteinExistence type="inferred from homology"/>
<evidence type="ECO:0000256" key="1">
    <source>
        <dbReference type="ARBA" id="ARBA00004429"/>
    </source>
</evidence>
<dbReference type="GO" id="GO:0055085">
    <property type="term" value="P:transmembrane transport"/>
    <property type="evidence" value="ECO:0007669"/>
    <property type="project" value="InterPro"/>
</dbReference>
<keyword evidence="7 8" id="KW-0472">Membrane</keyword>
<evidence type="ECO:0000256" key="6">
    <source>
        <dbReference type="ARBA" id="ARBA00022989"/>
    </source>
</evidence>
<feature type="transmembrane region" description="Helical" evidence="8">
    <location>
        <begin position="169"/>
        <end position="194"/>
    </location>
</feature>
<sequence length="585" mass="63180">MSTTLADRPERPAETGPVRSQRVTRRRAGRFEAKHIVIAVVVLLLAYLVLVPLIFLLWKTFVADDGTAGLSGFAHAFPDNADTWAMVGNTLAFAFGSMVVSMVIGGGFAYLAERTDVPFRRLLSLAALVPLIIPAILYAPAWIFLGSANIGLMNNVTGFLFGIRPFDVYSVWGMIWVQSLHSAPIVFLLLSAAFRASDPSMEEAGRVAGLGGWRVLTRITLPMVKPALAGAALIVFIQSLEVFEIPTFLGLPAGHYVLTSRLYYLYQQYPTDYQAVGAIGVGLLVIACLGVWLAGRVGGSLRESGTISGKAFRPRRKKLGRARPWAGLLVLGYFVLAVALPLLILLYSSLLKTYEQPGIHALGDLSLNNYRTLFSDPGIVGSFENTMIVAVCAATAAMVLATVASWIVVRTGGAGRRFLDALTFSPLVIPGLVFGVALAVVYLRVSLPIYGTLVILFIAYTTRFLPYGMRYASAALSTVSRELEESAQVAGARWFTTMRRVLLPLAAPGVIGGWVYILIVSFRELQSSILLYTPGKEVVSVTIFQQYQDGNATLVSAIGVVLVLLLTVLVVVSQTIAARRGVRAE</sequence>
<feature type="transmembrane region" description="Helical" evidence="8">
    <location>
        <begin position="501"/>
        <end position="522"/>
    </location>
</feature>
<protein>
    <submittedName>
        <fullName evidence="11">Iron(III) transport system permease protein</fullName>
    </submittedName>
</protein>
<dbReference type="PANTHER" id="PTHR43357">
    <property type="entry name" value="INNER MEMBRANE ABC TRANSPORTER PERMEASE PROTEIN YDCV"/>
    <property type="match status" value="1"/>
</dbReference>
<dbReference type="Pfam" id="PF00528">
    <property type="entry name" value="BPD_transp_1"/>
    <property type="match status" value="2"/>
</dbReference>
<keyword evidence="3" id="KW-1003">Cell membrane</keyword>
<feature type="transmembrane region" description="Helical" evidence="8">
    <location>
        <begin position="387"/>
        <end position="409"/>
    </location>
</feature>
<evidence type="ECO:0000256" key="2">
    <source>
        <dbReference type="ARBA" id="ARBA00022448"/>
    </source>
</evidence>
<comment type="similarity">
    <text evidence="8">Belongs to the binding-protein-dependent transport system permease family.</text>
</comment>
<evidence type="ECO:0000256" key="5">
    <source>
        <dbReference type="ARBA" id="ARBA00022692"/>
    </source>
</evidence>
<evidence type="ECO:0000256" key="7">
    <source>
        <dbReference type="ARBA" id="ARBA00023136"/>
    </source>
</evidence>
<feature type="transmembrane region" description="Helical" evidence="8">
    <location>
        <begin position="36"/>
        <end position="58"/>
    </location>
</feature>
<dbReference type="GO" id="GO:0005886">
    <property type="term" value="C:plasma membrane"/>
    <property type="evidence" value="ECO:0007669"/>
    <property type="project" value="UniProtKB-SubCell"/>
</dbReference>
<keyword evidence="6 8" id="KW-1133">Transmembrane helix</keyword>
<organism evidence="11 12">
    <name type="scientific">Labedaea rhizosphaerae</name>
    <dbReference type="NCBI Taxonomy" id="598644"/>
    <lineage>
        <taxon>Bacteria</taxon>
        <taxon>Bacillati</taxon>
        <taxon>Actinomycetota</taxon>
        <taxon>Actinomycetes</taxon>
        <taxon>Pseudonocardiales</taxon>
        <taxon>Pseudonocardiaceae</taxon>
        <taxon>Labedaea</taxon>
    </lineage>
</organism>
<feature type="transmembrane region" description="Helical" evidence="8">
    <location>
        <begin position="421"/>
        <end position="443"/>
    </location>
</feature>
<feature type="transmembrane region" description="Helical" evidence="8">
    <location>
        <begin position="123"/>
        <end position="145"/>
    </location>
</feature>
<feature type="transmembrane region" description="Helical" evidence="8">
    <location>
        <begin position="449"/>
        <end position="466"/>
    </location>
</feature>
<name>A0A4R6S4Y4_LABRH</name>
<accession>A0A4R6S4Y4</accession>
<dbReference type="Gene3D" id="1.10.3720.10">
    <property type="entry name" value="MetI-like"/>
    <property type="match status" value="2"/>
</dbReference>
<evidence type="ECO:0000313" key="11">
    <source>
        <dbReference type="EMBL" id="TDP94792.1"/>
    </source>
</evidence>
<evidence type="ECO:0000256" key="3">
    <source>
        <dbReference type="ARBA" id="ARBA00022475"/>
    </source>
</evidence>
<reference evidence="11 12" key="1">
    <citation type="submission" date="2019-03" db="EMBL/GenBank/DDBJ databases">
        <title>Genomic Encyclopedia of Type Strains, Phase IV (KMG-IV): sequencing the most valuable type-strain genomes for metagenomic binning, comparative biology and taxonomic classification.</title>
        <authorList>
            <person name="Goeker M."/>
        </authorList>
    </citation>
    <scope>NUCLEOTIDE SEQUENCE [LARGE SCALE GENOMIC DNA]</scope>
    <source>
        <strain evidence="11 12">DSM 45361</strain>
    </source>
</reference>
<dbReference type="OrthoDB" id="5100908at2"/>
<keyword evidence="4" id="KW-0997">Cell inner membrane</keyword>
<feature type="domain" description="ABC transmembrane type-1" evidence="10">
    <location>
        <begin position="383"/>
        <end position="573"/>
    </location>
</feature>
<keyword evidence="2 8" id="KW-0813">Transport</keyword>
<evidence type="ECO:0000256" key="4">
    <source>
        <dbReference type="ARBA" id="ARBA00022519"/>
    </source>
</evidence>
<dbReference type="AlphaFoldDB" id="A0A4R6S4Y4"/>
<evidence type="ECO:0000256" key="8">
    <source>
        <dbReference type="RuleBase" id="RU363032"/>
    </source>
</evidence>
<dbReference type="SUPFAM" id="SSF161098">
    <property type="entry name" value="MetI-like"/>
    <property type="match status" value="2"/>
</dbReference>
<dbReference type="InterPro" id="IPR000515">
    <property type="entry name" value="MetI-like"/>
</dbReference>
<feature type="region of interest" description="Disordered" evidence="9">
    <location>
        <begin position="1"/>
        <end position="21"/>
    </location>
</feature>
<feature type="domain" description="ABC transmembrane type-1" evidence="10">
    <location>
        <begin position="87"/>
        <end position="294"/>
    </location>
</feature>
<comment type="subcellular location">
    <subcellularLocation>
        <location evidence="1">Cell inner membrane</location>
        <topology evidence="1">Multi-pass membrane protein</topology>
    </subcellularLocation>
    <subcellularLocation>
        <location evidence="8">Cell membrane</location>
        <topology evidence="8">Multi-pass membrane protein</topology>
    </subcellularLocation>
</comment>
<gene>
    <name evidence="11" type="ORF">EV186_10524</name>
</gene>
<feature type="transmembrane region" description="Helical" evidence="8">
    <location>
        <begin position="554"/>
        <end position="573"/>
    </location>
</feature>
<dbReference type="Proteomes" id="UP000295444">
    <property type="component" value="Unassembled WGS sequence"/>
</dbReference>